<name>A0A7I8KA22_SPIIN</name>
<evidence type="ECO:0000256" key="1">
    <source>
        <dbReference type="SAM" id="MobiDB-lite"/>
    </source>
</evidence>
<protein>
    <submittedName>
        <fullName evidence="2">Uncharacterized protein</fullName>
    </submittedName>
</protein>
<reference evidence="2" key="1">
    <citation type="submission" date="2020-02" db="EMBL/GenBank/DDBJ databases">
        <authorList>
            <person name="Scholz U."/>
            <person name="Mascher M."/>
            <person name="Fiebig A."/>
        </authorList>
    </citation>
    <scope>NUCLEOTIDE SEQUENCE</scope>
</reference>
<proteinExistence type="predicted"/>
<dbReference type="EMBL" id="LR746267">
    <property type="protein sequence ID" value="CAA7394392.1"/>
    <property type="molecule type" value="Genomic_DNA"/>
</dbReference>
<dbReference type="Proteomes" id="UP000663760">
    <property type="component" value="Chromosome 4"/>
</dbReference>
<dbReference type="AlphaFoldDB" id="A0A7I8KA22"/>
<evidence type="ECO:0000313" key="2">
    <source>
        <dbReference type="EMBL" id="CAA7394392.1"/>
    </source>
</evidence>
<keyword evidence="3" id="KW-1185">Reference proteome</keyword>
<feature type="region of interest" description="Disordered" evidence="1">
    <location>
        <begin position="1"/>
        <end position="50"/>
    </location>
</feature>
<sequence>MGMSPCRSSSPNQFPPPHPQPTRASSLRRTGRGGRRREAPDNPSPPPPPL</sequence>
<gene>
    <name evidence="2" type="ORF">SI8410_04005053</name>
</gene>
<organism evidence="2 3">
    <name type="scientific">Spirodela intermedia</name>
    <name type="common">Intermediate duckweed</name>
    <dbReference type="NCBI Taxonomy" id="51605"/>
    <lineage>
        <taxon>Eukaryota</taxon>
        <taxon>Viridiplantae</taxon>
        <taxon>Streptophyta</taxon>
        <taxon>Embryophyta</taxon>
        <taxon>Tracheophyta</taxon>
        <taxon>Spermatophyta</taxon>
        <taxon>Magnoliopsida</taxon>
        <taxon>Liliopsida</taxon>
        <taxon>Araceae</taxon>
        <taxon>Lemnoideae</taxon>
        <taxon>Spirodela</taxon>
    </lineage>
</organism>
<evidence type="ECO:0000313" key="3">
    <source>
        <dbReference type="Proteomes" id="UP000663760"/>
    </source>
</evidence>
<accession>A0A7I8KA22</accession>